<feature type="domain" description="M23ase beta-sheet core" evidence="2">
    <location>
        <begin position="456"/>
        <end position="555"/>
    </location>
</feature>
<proteinExistence type="predicted"/>
<feature type="chain" id="PRO_5027046055" description="M23ase beta-sheet core domain-containing protein" evidence="1">
    <location>
        <begin position="30"/>
        <end position="615"/>
    </location>
</feature>
<dbReference type="PROSITE" id="PS51257">
    <property type="entry name" value="PROKAR_LIPOPROTEIN"/>
    <property type="match status" value="1"/>
</dbReference>
<reference evidence="3" key="1">
    <citation type="submission" date="2020-02" db="EMBL/GenBank/DDBJ databases">
        <authorList>
            <person name="Meier V. D."/>
        </authorList>
    </citation>
    <scope>NUCLEOTIDE SEQUENCE</scope>
    <source>
        <strain evidence="3">AVDCRST_MAG77</strain>
    </source>
</reference>
<evidence type="ECO:0000256" key="1">
    <source>
        <dbReference type="SAM" id="SignalP"/>
    </source>
</evidence>
<name>A0A6J4HVP6_9CHLR</name>
<dbReference type="Pfam" id="PF01551">
    <property type="entry name" value="Peptidase_M23"/>
    <property type="match status" value="1"/>
</dbReference>
<dbReference type="SUPFAM" id="SSF82171">
    <property type="entry name" value="DPP6 N-terminal domain-like"/>
    <property type="match status" value="1"/>
</dbReference>
<dbReference type="PROSITE" id="PS51318">
    <property type="entry name" value="TAT"/>
    <property type="match status" value="1"/>
</dbReference>
<feature type="signal peptide" evidence="1">
    <location>
        <begin position="1"/>
        <end position="29"/>
    </location>
</feature>
<dbReference type="SUPFAM" id="SSF51261">
    <property type="entry name" value="Duplicated hybrid motif"/>
    <property type="match status" value="1"/>
</dbReference>
<evidence type="ECO:0000313" key="3">
    <source>
        <dbReference type="EMBL" id="CAA9234736.1"/>
    </source>
</evidence>
<sequence length="615" mass="65902">MEAMGRKSRSAVGRRAVLAAAGSALGACAVPGAPGTRTVVQEPALAPATLPEPAAAPVAPAPPPAPAPVEVIAPPPAPRPSVSDLGIEGIVQPVWAGEGDRVLFYDRPQPGEDGTWSIDPVSGKLTRERPQWGNLAANGTLLVTPRPAQRDTYVLHLPSNREWALPTTNGVLFSPDGTMAAYNAAAQQQGGGSNFQTTTLTLSWADGQNAQRVPLPLNANPVAWVPGKDGAPNGRLLLNGRRSRQDHPALWLFDTRDRSLADLVRSRRLVGVLTSPSGAWVAYVAMWNADAAQDGLWIMRADGGERRKLDFMGGYRWTRDDRLIVLPTRSAAGDSHEVWEVTPANGEYRRLTDPATTPFRIANYDWDLSPDGTNLIYVSAGTRRLANVTLPKGLQPVPAAAPAGLQAHVGPRGGKPYGLPFATPPGASTWYVANWYGITTNGYRGRNSVYREGQGIHFGIDFAAPMGTPLVAMAPGRVIAIDGGYGSPPHNLVLQFADGNQAMYGHVVERSRHVQVGQTVEAGQVVANTGDSSSPYDGFGNPHVHLEIRKGGASIATNPTPYSDYNWDDLGLGVFPGPRFERDLDNPKKYQFLDDQPDIRFGDPIISNFARPWPP</sequence>
<dbReference type="PANTHER" id="PTHR21666">
    <property type="entry name" value="PEPTIDASE-RELATED"/>
    <property type="match status" value="1"/>
</dbReference>
<keyword evidence="1" id="KW-0732">Signal</keyword>
<dbReference type="Gene3D" id="2.70.70.10">
    <property type="entry name" value="Glucose Permease (Domain IIA)"/>
    <property type="match status" value="1"/>
</dbReference>
<gene>
    <name evidence="3" type="ORF">AVDCRST_MAG77-1320</name>
</gene>
<protein>
    <recommendedName>
        <fullName evidence="2">M23ase beta-sheet core domain-containing protein</fullName>
    </recommendedName>
</protein>
<dbReference type="EMBL" id="CADCTC010000076">
    <property type="protein sequence ID" value="CAA9234736.1"/>
    <property type="molecule type" value="Genomic_DNA"/>
</dbReference>
<dbReference type="InterPro" id="IPR050570">
    <property type="entry name" value="Cell_wall_metabolism_enzyme"/>
</dbReference>
<dbReference type="GO" id="GO:0004222">
    <property type="term" value="F:metalloendopeptidase activity"/>
    <property type="evidence" value="ECO:0007669"/>
    <property type="project" value="TreeGrafter"/>
</dbReference>
<organism evidence="3">
    <name type="scientific">uncultured Chloroflexota bacterium</name>
    <dbReference type="NCBI Taxonomy" id="166587"/>
    <lineage>
        <taxon>Bacteria</taxon>
        <taxon>Bacillati</taxon>
        <taxon>Chloroflexota</taxon>
        <taxon>environmental samples</taxon>
    </lineage>
</organism>
<dbReference type="PANTHER" id="PTHR21666:SF270">
    <property type="entry name" value="MUREIN HYDROLASE ACTIVATOR ENVC"/>
    <property type="match status" value="1"/>
</dbReference>
<dbReference type="InterPro" id="IPR006311">
    <property type="entry name" value="TAT_signal"/>
</dbReference>
<accession>A0A6J4HVP6</accession>
<dbReference type="CDD" id="cd12797">
    <property type="entry name" value="M23_peptidase"/>
    <property type="match status" value="1"/>
</dbReference>
<evidence type="ECO:0000259" key="2">
    <source>
        <dbReference type="Pfam" id="PF01551"/>
    </source>
</evidence>
<dbReference type="Gene3D" id="2.120.10.30">
    <property type="entry name" value="TolB, C-terminal domain"/>
    <property type="match status" value="1"/>
</dbReference>
<dbReference type="InterPro" id="IPR016047">
    <property type="entry name" value="M23ase_b-sheet_dom"/>
</dbReference>
<dbReference type="AlphaFoldDB" id="A0A6J4HVP6"/>
<dbReference type="InterPro" id="IPR011042">
    <property type="entry name" value="6-blade_b-propeller_TolB-like"/>
</dbReference>
<dbReference type="InterPro" id="IPR011055">
    <property type="entry name" value="Dup_hybrid_motif"/>
</dbReference>